<proteinExistence type="predicted"/>
<evidence type="ECO:0000313" key="1">
    <source>
        <dbReference type="EMBL" id="CAJ1383591.1"/>
    </source>
</evidence>
<keyword evidence="2" id="KW-1185">Reference proteome</keyword>
<name>A0AA36IB88_9DINO</name>
<protein>
    <submittedName>
        <fullName evidence="1">Uncharacterized protein</fullName>
    </submittedName>
</protein>
<reference evidence="1" key="1">
    <citation type="submission" date="2023-08" db="EMBL/GenBank/DDBJ databases">
        <authorList>
            <person name="Chen Y."/>
            <person name="Shah S."/>
            <person name="Dougan E. K."/>
            <person name="Thang M."/>
            <person name="Chan C."/>
        </authorList>
    </citation>
    <scope>NUCLEOTIDE SEQUENCE</scope>
</reference>
<organism evidence="1 2">
    <name type="scientific">Effrenium voratum</name>
    <dbReference type="NCBI Taxonomy" id="2562239"/>
    <lineage>
        <taxon>Eukaryota</taxon>
        <taxon>Sar</taxon>
        <taxon>Alveolata</taxon>
        <taxon>Dinophyceae</taxon>
        <taxon>Suessiales</taxon>
        <taxon>Symbiodiniaceae</taxon>
        <taxon>Effrenium</taxon>
    </lineage>
</organism>
<dbReference type="EMBL" id="CAUJNA010001030">
    <property type="protein sequence ID" value="CAJ1383591.1"/>
    <property type="molecule type" value="Genomic_DNA"/>
</dbReference>
<dbReference type="Proteomes" id="UP001178507">
    <property type="component" value="Unassembled WGS sequence"/>
</dbReference>
<evidence type="ECO:0000313" key="2">
    <source>
        <dbReference type="Proteomes" id="UP001178507"/>
    </source>
</evidence>
<accession>A0AA36IB88</accession>
<dbReference type="AlphaFoldDB" id="A0AA36IB88"/>
<gene>
    <name evidence="1" type="ORF">EVOR1521_LOCUS10683</name>
</gene>
<sequence>MKSLDSRGHTAVCKLGDLEFGFRACMLDAGPSAVFRTLEDLVQPVDCEFAEGFLNKAVDMCTWHAGGNGNLCNFGFDCKHMVLFGSSSLQGQNHMDGGTAFSLDVCKSDLGHGLAPIGNGSDLFTES</sequence>
<comment type="caution">
    <text evidence="1">The sequence shown here is derived from an EMBL/GenBank/DDBJ whole genome shotgun (WGS) entry which is preliminary data.</text>
</comment>